<comment type="caution">
    <text evidence="12">The sequence shown here is derived from an EMBL/GenBank/DDBJ whole genome shotgun (WGS) entry which is preliminary data.</text>
</comment>
<comment type="subcellular location">
    <subcellularLocation>
        <location evidence="8">Endomembrane system</location>
        <topology evidence="8">Single-pass type IV membrane protein</topology>
    </subcellularLocation>
    <subcellularLocation>
        <location evidence="1">Golgi apparatus membrane</location>
    </subcellularLocation>
</comment>
<keyword evidence="2" id="KW-0813">Transport</keyword>
<keyword evidence="3 10" id="KW-0812">Transmembrane</keyword>
<feature type="domain" description="T-SNARE coiled-coil homology" evidence="11">
    <location>
        <begin position="239"/>
        <end position="301"/>
    </location>
</feature>
<evidence type="ECO:0000256" key="4">
    <source>
        <dbReference type="ARBA" id="ARBA00022927"/>
    </source>
</evidence>
<dbReference type="InterPro" id="IPR000727">
    <property type="entry name" value="T_SNARE_dom"/>
</dbReference>
<evidence type="ECO:0000313" key="13">
    <source>
        <dbReference type="Proteomes" id="UP001487740"/>
    </source>
</evidence>
<dbReference type="CDD" id="cd15853">
    <property type="entry name" value="SNARE_Bet1"/>
    <property type="match status" value="1"/>
</dbReference>
<dbReference type="PROSITE" id="PS50192">
    <property type="entry name" value="T_SNARE"/>
    <property type="match status" value="1"/>
</dbReference>
<sequence>MAVHPQSTPTRDHHGGRDSQGEQGGGGGDAHLTASHTSHSPCPKLTDTPDDPKRHTQLRGKHVCACGARCWYIGAGKQQPDNPPCVPLSSSQPAGPRASSSSLLSHCHPSQLLLHLPCLTPRTSPHLISCEAWQTWRRGVVRSVRGVWGVPGQLLQGRGTHRDHVTPALWCCGSHGLLNTTTTCCTLPSLFKSTQPAAQLIARPARQQPSTPPAKMRRAQNAAQGEPTQHPYGQNSDSQYLAEENEHLTTQLKDKVKTLKSVSIEIRNEVRGQNTMLGEMDDEFFRSGNLLERSMKRLGLISRGSQHCHLPILFAFCFVVFLLLWVALKFR</sequence>
<keyword evidence="13" id="KW-1185">Reference proteome</keyword>
<evidence type="ECO:0000256" key="6">
    <source>
        <dbReference type="ARBA" id="ARBA00023034"/>
    </source>
</evidence>
<feature type="compositionally biased region" description="Polar residues" evidence="9">
    <location>
        <begin position="221"/>
        <end position="236"/>
    </location>
</feature>
<dbReference type="EMBL" id="JARAKH010000036">
    <property type="protein sequence ID" value="KAK8383679.1"/>
    <property type="molecule type" value="Genomic_DNA"/>
</dbReference>
<keyword evidence="5 10" id="KW-1133">Transmembrane helix</keyword>
<keyword evidence="7 10" id="KW-0472">Membrane</keyword>
<evidence type="ECO:0000256" key="7">
    <source>
        <dbReference type="ARBA" id="ARBA00023136"/>
    </source>
</evidence>
<evidence type="ECO:0000256" key="1">
    <source>
        <dbReference type="ARBA" id="ARBA00004394"/>
    </source>
</evidence>
<evidence type="ECO:0000256" key="8">
    <source>
        <dbReference type="ARBA" id="ARBA00046280"/>
    </source>
</evidence>
<keyword evidence="4" id="KW-0653">Protein transport</keyword>
<feature type="region of interest" description="Disordered" evidence="9">
    <location>
        <begin position="202"/>
        <end position="236"/>
    </location>
</feature>
<gene>
    <name evidence="12" type="ORF">O3P69_015849</name>
</gene>
<feature type="region of interest" description="Disordered" evidence="9">
    <location>
        <begin position="1"/>
        <end position="56"/>
    </location>
</feature>
<evidence type="ECO:0000256" key="10">
    <source>
        <dbReference type="SAM" id="Phobius"/>
    </source>
</evidence>
<dbReference type="GO" id="GO:0015031">
    <property type="term" value="P:protein transport"/>
    <property type="evidence" value="ECO:0007669"/>
    <property type="project" value="UniProtKB-KW"/>
</dbReference>
<evidence type="ECO:0000256" key="9">
    <source>
        <dbReference type="SAM" id="MobiDB-lite"/>
    </source>
</evidence>
<feature type="transmembrane region" description="Helical" evidence="10">
    <location>
        <begin position="310"/>
        <end position="328"/>
    </location>
</feature>
<keyword evidence="6" id="KW-0333">Golgi apparatus</keyword>
<evidence type="ECO:0000256" key="3">
    <source>
        <dbReference type="ARBA" id="ARBA00022692"/>
    </source>
</evidence>
<accession>A0AAW0T8U6</accession>
<protein>
    <recommendedName>
        <fullName evidence="11">t-SNARE coiled-coil homology domain-containing protein</fullName>
    </recommendedName>
</protein>
<dbReference type="PANTHER" id="PTHR12791">
    <property type="entry name" value="GOLGI SNARE BET1-RELATED"/>
    <property type="match status" value="1"/>
</dbReference>
<feature type="compositionally biased region" description="Basic and acidic residues" evidence="9">
    <location>
        <begin position="10"/>
        <end position="20"/>
    </location>
</feature>
<organism evidence="12 13">
    <name type="scientific">Scylla paramamosain</name>
    <name type="common">Mud crab</name>
    <dbReference type="NCBI Taxonomy" id="85552"/>
    <lineage>
        <taxon>Eukaryota</taxon>
        <taxon>Metazoa</taxon>
        <taxon>Ecdysozoa</taxon>
        <taxon>Arthropoda</taxon>
        <taxon>Crustacea</taxon>
        <taxon>Multicrustacea</taxon>
        <taxon>Malacostraca</taxon>
        <taxon>Eumalacostraca</taxon>
        <taxon>Eucarida</taxon>
        <taxon>Decapoda</taxon>
        <taxon>Pleocyemata</taxon>
        <taxon>Brachyura</taxon>
        <taxon>Eubrachyura</taxon>
        <taxon>Portunoidea</taxon>
        <taxon>Portunidae</taxon>
        <taxon>Portuninae</taxon>
        <taxon>Scylla</taxon>
    </lineage>
</organism>
<evidence type="ECO:0000313" key="12">
    <source>
        <dbReference type="EMBL" id="KAK8383679.1"/>
    </source>
</evidence>
<feature type="region of interest" description="Disordered" evidence="9">
    <location>
        <begin position="82"/>
        <end position="102"/>
    </location>
</feature>
<dbReference type="Gene3D" id="1.20.5.110">
    <property type="match status" value="1"/>
</dbReference>
<proteinExistence type="predicted"/>
<dbReference type="AlphaFoldDB" id="A0AAW0T8U6"/>
<reference evidence="12 13" key="1">
    <citation type="submission" date="2023-03" db="EMBL/GenBank/DDBJ databases">
        <title>High-quality genome of Scylla paramamosain provides insights in environmental adaptation.</title>
        <authorList>
            <person name="Zhang L."/>
        </authorList>
    </citation>
    <scope>NUCLEOTIDE SEQUENCE [LARGE SCALE GENOMIC DNA]</scope>
    <source>
        <strain evidence="12">LZ_2023a</strain>
        <tissue evidence="12">Muscle</tissue>
    </source>
</reference>
<evidence type="ECO:0000256" key="5">
    <source>
        <dbReference type="ARBA" id="ARBA00022989"/>
    </source>
</evidence>
<dbReference type="Proteomes" id="UP001487740">
    <property type="component" value="Unassembled WGS sequence"/>
</dbReference>
<name>A0AAW0T8U6_SCYPA</name>
<dbReference type="GO" id="GO:0000139">
    <property type="term" value="C:Golgi membrane"/>
    <property type="evidence" value="ECO:0007669"/>
    <property type="project" value="UniProtKB-SubCell"/>
</dbReference>
<dbReference type="InterPro" id="IPR039899">
    <property type="entry name" value="BET1_SNARE"/>
</dbReference>
<evidence type="ECO:0000256" key="2">
    <source>
        <dbReference type="ARBA" id="ARBA00022448"/>
    </source>
</evidence>
<evidence type="ECO:0000259" key="11">
    <source>
        <dbReference type="PROSITE" id="PS50192"/>
    </source>
</evidence>
<dbReference type="SUPFAM" id="SSF58038">
    <property type="entry name" value="SNARE fusion complex"/>
    <property type="match status" value="1"/>
</dbReference>